<sequence>MKVTDAVMEAGDAAHIVAELLEAGCQCGGSGLGAQVSDDEAPYGQPYARSRAVCEQYEARVTGGHKAPDIACDDFEIGVGDWKNAILEAVEEANRILRRCIEVRVYWLPREEALKLPGTVKLANRPPPDVPVLRIVEIPGVEYGLTEARTLGTHAGCPGIEIVKLESKGRRRKRVLQTHRGWGTGNTS</sequence>
<name>A2BKJ4_HYPBU</name>
<dbReference type="InterPro" id="IPR018163">
    <property type="entry name" value="Thr/Ala-tRNA-synth_IIc_edit"/>
</dbReference>
<accession>A2BKJ4</accession>
<dbReference type="RefSeq" id="WP_011821823.1">
    <property type="nucleotide sequence ID" value="NC_008818.1"/>
</dbReference>
<dbReference type="eggNOG" id="arCOG01254">
    <property type="taxonomic scope" value="Archaea"/>
</dbReference>
<dbReference type="Gene3D" id="3.30.980.10">
    <property type="entry name" value="Threonyl-trna Synthetase, Chain A, domain 2"/>
    <property type="match status" value="1"/>
</dbReference>
<organism evidence="1 2">
    <name type="scientific">Hyperthermus butylicus (strain DSM 5456 / JCM 9403 / PLM1-5)</name>
    <dbReference type="NCBI Taxonomy" id="415426"/>
    <lineage>
        <taxon>Archaea</taxon>
        <taxon>Thermoproteota</taxon>
        <taxon>Thermoprotei</taxon>
        <taxon>Desulfurococcales</taxon>
        <taxon>Pyrodictiaceae</taxon>
        <taxon>Hyperthermus</taxon>
    </lineage>
</organism>
<dbReference type="KEGG" id="hbu:Hbut_0648"/>
<proteinExistence type="predicted"/>
<dbReference type="STRING" id="415426.Hbut_0648"/>
<evidence type="ECO:0000313" key="1">
    <source>
        <dbReference type="EMBL" id="ABM80505.1"/>
    </source>
</evidence>
<dbReference type="GeneID" id="4781448"/>
<reference evidence="1 2" key="1">
    <citation type="journal article" date="2007" name="Archaea">
        <title>The genome of Hyperthermus butylicus: a sulfur-reducing, peptide fermenting, neutrophilic Crenarchaeote growing up to 108 degrees C.</title>
        <authorList>
            <person name="Brugger K."/>
            <person name="Chen L."/>
            <person name="Stark M."/>
            <person name="Zibat A."/>
            <person name="Redder P."/>
            <person name="Ruepp A."/>
            <person name="Awayez M."/>
            <person name="She Q."/>
            <person name="Garrett R.A."/>
            <person name="Klenk H.P."/>
        </authorList>
    </citation>
    <scope>NUCLEOTIDE SEQUENCE [LARGE SCALE GENOMIC DNA]</scope>
    <source>
        <strain evidence="2">DSM 5456 / JCM 9403 / PLM1-5</strain>
    </source>
</reference>
<dbReference type="HOGENOM" id="CLU_1438102_0_0_2"/>
<dbReference type="GO" id="GO:0000166">
    <property type="term" value="F:nucleotide binding"/>
    <property type="evidence" value="ECO:0007669"/>
    <property type="project" value="InterPro"/>
</dbReference>
<keyword evidence="1" id="KW-0378">Hydrolase</keyword>
<dbReference type="AlphaFoldDB" id="A2BKJ4"/>
<dbReference type="GO" id="GO:0016787">
    <property type="term" value="F:hydrolase activity"/>
    <property type="evidence" value="ECO:0007669"/>
    <property type="project" value="UniProtKB-KW"/>
</dbReference>
<dbReference type="GO" id="GO:0140101">
    <property type="term" value="F:catalytic activity, acting on a tRNA"/>
    <property type="evidence" value="ECO:0007669"/>
    <property type="project" value="UniProtKB-ARBA"/>
</dbReference>
<gene>
    <name evidence="1" type="ordered locus">Hbut_0648</name>
</gene>
<dbReference type="EnsemblBacteria" id="ABM80505">
    <property type="protein sequence ID" value="ABM80505"/>
    <property type="gene ID" value="Hbut_0648"/>
</dbReference>
<protein>
    <submittedName>
        <fullName evidence="1">Metal-dependent hydrolase</fullName>
    </submittedName>
</protein>
<dbReference type="Proteomes" id="UP000002593">
    <property type="component" value="Chromosome"/>
</dbReference>
<dbReference type="SUPFAM" id="SSF55186">
    <property type="entry name" value="ThrRS/AlaRS common domain"/>
    <property type="match status" value="1"/>
</dbReference>
<dbReference type="GO" id="GO:0006399">
    <property type="term" value="P:tRNA metabolic process"/>
    <property type="evidence" value="ECO:0007669"/>
    <property type="project" value="UniProtKB-ARBA"/>
</dbReference>
<dbReference type="EMBL" id="CP000493">
    <property type="protein sequence ID" value="ABM80505.1"/>
    <property type="molecule type" value="Genomic_DNA"/>
</dbReference>
<evidence type="ECO:0000313" key="2">
    <source>
        <dbReference type="Proteomes" id="UP000002593"/>
    </source>
</evidence>
<keyword evidence="2" id="KW-1185">Reference proteome</keyword>